<dbReference type="RefSeq" id="WP_126076346.1">
    <property type="nucleotide sequence ID" value="NZ_CP051166.1"/>
</dbReference>
<dbReference type="EMBL" id="RXLQ01000013">
    <property type="protein sequence ID" value="RSZ56804.1"/>
    <property type="molecule type" value="Genomic_DNA"/>
</dbReference>
<accession>A0A430HGY4</accession>
<dbReference type="InterPro" id="IPR029063">
    <property type="entry name" value="SAM-dependent_MTases_sf"/>
</dbReference>
<dbReference type="PANTHER" id="PTHR43667:SF1">
    <property type="entry name" value="CYCLOPROPANE-FATTY-ACYL-PHOSPHOLIPID SYNTHASE"/>
    <property type="match status" value="1"/>
</dbReference>
<dbReference type="Proteomes" id="UP000278085">
    <property type="component" value="Unassembled WGS sequence"/>
</dbReference>
<dbReference type="CDD" id="cd02440">
    <property type="entry name" value="AdoMet_MTases"/>
    <property type="match status" value="1"/>
</dbReference>
<evidence type="ECO:0000256" key="6">
    <source>
        <dbReference type="PIRSR" id="PIRSR003085-1"/>
    </source>
</evidence>
<dbReference type="InterPro" id="IPR003333">
    <property type="entry name" value="CMAS"/>
</dbReference>
<keyword evidence="2 8" id="KW-0489">Methyltransferase</keyword>
<dbReference type="InterPro" id="IPR050723">
    <property type="entry name" value="CFA/CMAS"/>
</dbReference>
<dbReference type="InterPro" id="IPR057206">
    <property type="entry name" value="DUF7884"/>
</dbReference>
<evidence type="ECO:0000313" key="9">
    <source>
        <dbReference type="Proteomes" id="UP000278085"/>
    </source>
</evidence>
<dbReference type="Pfam" id="PF25371">
    <property type="entry name" value="DUF7884"/>
    <property type="match status" value="1"/>
</dbReference>
<reference evidence="8 9" key="1">
    <citation type="submission" date="2018-12" db="EMBL/GenBank/DDBJ databases">
        <authorList>
            <person name="Yang E."/>
        </authorList>
    </citation>
    <scope>NUCLEOTIDE SEQUENCE [LARGE SCALE GENOMIC DNA]</scope>
    <source>
        <strain evidence="8 9">SOD</strain>
    </source>
</reference>
<proteinExistence type="inferred from homology"/>
<dbReference type="PANTHER" id="PTHR43667">
    <property type="entry name" value="CYCLOPROPANE-FATTY-ACYL-PHOSPHOLIPID SYNTHASE"/>
    <property type="match status" value="1"/>
</dbReference>
<feature type="active site" evidence="6">
    <location>
        <position position="376"/>
    </location>
</feature>
<evidence type="ECO:0000313" key="8">
    <source>
        <dbReference type="EMBL" id="RSZ56804.1"/>
    </source>
</evidence>
<keyword evidence="4" id="KW-0949">S-adenosyl-L-methionine</keyword>
<evidence type="ECO:0000256" key="5">
    <source>
        <dbReference type="ARBA" id="ARBA00023098"/>
    </source>
</evidence>
<organism evidence="8 9">
    <name type="scientific">Massilia atriviolacea</name>
    <dbReference type="NCBI Taxonomy" id="2495579"/>
    <lineage>
        <taxon>Bacteria</taxon>
        <taxon>Pseudomonadati</taxon>
        <taxon>Pseudomonadota</taxon>
        <taxon>Betaproteobacteria</taxon>
        <taxon>Burkholderiales</taxon>
        <taxon>Oxalobacteraceae</taxon>
        <taxon>Telluria group</taxon>
        <taxon>Massilia</taxon>
    </lineage>
</organism>
<dbReference type="GO" id="GO:0008168">
    <property type="term" value="F:methyltransferase activity"/>
    <property type="evidence" value="ECO:0007669"/>
    <property type="project" value="UniProtKB-KW"/>
</dbReference>
<keyword evidence="5" id="KW-0443">Lipid metabolism</keyword>
<name>A0A430HGY4_9BURK</name>
<sequence length="413" mass="45737">MFQQIRLKAWSEGLRSQPSLPLRVELWNGQRFDFSPEAPRVTVRVPRPGALRYLLSPSLYTLGRAYVEGALDVSGRASDMIAVVNALAGDPLAARQPALGRLLGALGDALGDALGGGHTRQRDARAVRYHYDVSNDFYGAWLDPNMVYSCAYFENGSETLAEAQLGKIDHILTKIGLRPGHRLLDIGCGWGALAIRAAQRYGARCVGITLSDNQARLAREQVQRAGLQGLVDIRLQDYRDVGGQFDRITSVGMFEHVGVRQLPAYFRRMATLLAPDGVAMNHGLTSTDPDGRGVPHGGGEFISKYVFPRGELAHLGTVVKAMQQGGLEVRDVENLRRHYARTCAMWSENFEANAERIKGLTDARRFRIWQVYLAGCTHAFAHDWISLYQIVCGKAGRDPAPIPWSRRYMYAQA</sequence>
<dbReference type="Pfam" id="PF02353">
    <property type="entry name" value="CMAS"/>
    <property type="match status" value="1"/>
</dbReference>
<evidence type="ECO:0000259" key="7">
    <source>
        <dbReference type="Pfam" id="PF25371"/>
    </source>
</evidence>
<evidence type="ECO:0000256" key="4">
    <source>
        <dbReference type="ARBA" id="ARBA00022691"/>
    </source>
</evidence>
<feature type="domain" description="DUF7884" evidence="7">
    <location>
        <begin position="10"/>
        <end position="85"/>
    </location>
</feature>
<dbReference type="GO" id="GO:0008610">
    <property type="term" value="P:lipid biosynthetic process"/>
    <property type="evidence" value="ECO:0007669"/>
    <property type="project" value="InterPro"/>
</dbReference>
<dbReference type="Gene3D" id="3.40.50.150">
    <property type="entry name" value="Vaccinia Virus protein VP39"/>
    <property type="match status" value="1"/>
</dbReference>
<dbReference type="PIRSF" id="PIRSF003085">
    <property type="entry name" value="CMAS"/>
    <property type="match status" value="1"/>
</dbReference>
<keyword evidence="3 8" id="KW-0808">Transferase</keyword>
<dbReference type="AlphaFoldDB" id="A0A430HGY4"/>
<comment type="similarity">
    <text evidence="1">Belongs to the CFA/CMAS family.</text>
</comment>
<comment type="caution">
    <text evidence="8">The sequence shown here is derived from an EMBL/GenBank/DDBJ whole genome shotgun (WGS) entry which is preliminary data.</text>
</comment>
<evidence type="ECO:0000256" key="1">
    <source>
        <dbReference type="ARBA" id="ARBA00010815"/>
    </source>
</evidence>
<keyword evidence="9" id="KW-1185">Reference proteome</keyword>
<evidence type="ECO:0000256" key="2">
    <source>
        <dbReference type="ARBA" id="ARBA00022603"/>
    </source>
</evidence>
<evidence type="ECO:0000256" key="3">
    <source>
        <dbReference type="ARBA" id="ARBA00022679"/>
    </source>
</evidence>
<gene>
    <name evidence="8" type="ORF">EJB06_22970</name>
</gene>
<dbReference type="OrthoDB" id="9782855at2"/>
<dbReference type="GO" id="GO:0032259">
    <property type="term" value="P:methylation"/>
    <property type="evidence" value="ECO:0007669"/>
    <property type="project" value="UniProtKB-KW"/>
</dbReference>
<protein>
    <submittedName>
        <fullName evidence="8">Class I SAM-dependent methyltransferase</fullName>
    </submittedName>
</protein>
<dbReference type="SUPFAM" id="SSF53335">
    <property type="entry name" value="S-adenosyl-L-methionine-dependent methyltransferases"/>
    <property type="match status" value="1"/>
</dbReference>